<keyword evidence="2" id="KW-1185">Reference proteome</keyword>
<gene>
    <name evidence="1" type="ORF">L202_07957</name>
</gene>
<dbReference type="OrthoDB" id="10041966at2759"/>
<dbReference type="SUPFAM" id="SSF52540">
    <property type="entry name" value="P-loop containing nucleoside triphosphate hydrolases"/>
    <property type="match status" value="1"/>
</dbReference>
<name>A0A1E3HAR7_9TREE</name>
<dbReference type="Proteomes" id="UP000094065">
    <property type="component" value="Unassembled WGS sequence"/>
</dbReference>
<dbReference type="AlphaFoldDB" id="A0A1E3HAR7"/>
<accession>A0A1E3HAR7</accession>
<dbReference type="RefSeq" id="XP_018989349.1">
    <property type="nucleotide sequence ID" value="XM_019142778.1"/>
</dbReference>
<dbReference type="STRING" id="1295533.A0A1E3HAR7"/>
<reference evidence="1 2" key="1">
    <citation type="submission" date="2016-06" db="EMBL/GenBank/DDBJ databases">
        <title>Evolution of pathogenesis and genome organization in the Tremellales.</title>
        <authorList>
            <person name="Cuomo C."/>
            <person name="Litvintseva A."/>
            <person name="Heitman J."/>
            <person name="Chen Y."/>
            <person name="Sun S."/>
            <person name="Springer D."/>
            <person name="Dromer F."/>
            <person name="Young S."/>
            <person name="Zeng Q."/>
            <person name="Chapman S."/>
            <person name="Gujja S."/>
            <person name="Saif S."/>
            <person name="Birren B."/>
        </authorList>
    </citation>
    <scope>NUCLEOTIDE SEQUENCE [LARGE SCALE GENOMIC DNA]</scope>
    <source>
        <strain evidence="1 2">CBS 6039</strain>
    </source>
</reference>
<comment type="caution">
    <text evidence="1">The sequence shown here is derived from an EMBL/GenBank/DDBJ whole genome shotgun (WGS) entry which is preliminary data.</text>
</comment>
<organism evidence="1 2">
    <name type="scientific">Cryptococcus amylolentus CBS 6039</name>
    <dbReference type="NCBI Taxonomy" id="1295533"/>
    <lineage>
        <taxon>Eukaryota</taxon>
        <taxon>Fungi</taxon>
        <taxon>Dikarya</taxon>
        <taxon>Basidiomycota</taxon>
        <taxon>Agaricomycotina</taxon>
        <taxon>Tremellomycetes</taxon>
        <taxon>Tremellales</taxon>
        <taxon>Cryptococcaceae</taxon>
        <taxon>Cryptococcus</taxon>
    </lineage>
</organism>
<evidence type="ECO:0008006" key="3">
    <source>
        <dbReference type="Google" id="ProtNLM"/>
    </source>
</evidence>
<dbReference type="Gene3D" id="3.40.50.300">
    <property type="entry name" value="P-loop containing nucleotide triphosphate hydrolases"/>
    <property type="match status" value="1"/>
</dbReference>
<dbReference type="PANTHER" id="PTHR10285">
    <property type="entry name" value="URIDINE KINASE"/>
    <property type="match status" value="1"/>
</dbReference>
<evidence type="ECO:0000313" key="1">
    <source>
        <dbReference type="EMBL" id="ODN73437.1"/>
    </source>
</evidence>
<dbReference type="FunFam" id="3.40.50.300:FF:002582">
    <property type="entry name" value="Nicotinamide riboside kinase, variant"/>
    <property type="match status" value="1"/>
</dbReference>
<dbReference type="InterPro" id="IPR027417">
    <property type="entry name" value="P-loop_NTPase"/>
</dbReference>
<evidence type="ECO:0000313" key="2">
    <source>
        <dbReference type="Proteomes" id="UP000094065"/>
    </source>
</evidence>
<protein>
    <recommendedName>
        <fullName evidence="3">Phosphoribulokinase/uridine kinase domain-containing protein</fullName>
    </recommendedName>
</protein>
<dbReference type="CDD" id="cd02024">
    <property type="entry name" value="NRK1"/>
    <property type="match status" value="1"/>
</dbReference>
<dbReference type="GeneID" id="30159266"/>
<sequence>MPPSVFPRHRWRWTCADHLQVCLYLCNEMVTQKVVLIGIGGASCSGKTLLAKHISQALPQNAIIIHQDDFCPPADQVPYSKEYPDLQDWDDPSSCILWQELQGFLAKVRQTGRVEDHSSHDHLNKQNKIPIDQVVFERWAEAFRSLDAEQRQKGVELIWVIVDGFVLYWDKLVTDMLDIRIFLQVPYQTLKDRREQRQTYVLQHPDDAAEGGVWTDPPDYFDKIVWPGYLKAHSHVLDGPGLTQLKPEWGPKGLDLHVICPGEGADELSEAFDKSCQAVLKGVESGKGSIIA</sequence>
<proteinExistence type="predicted"/>
<dbReference type="EMBL" id="AWGJ01000013">
    <property type="protein sequence ID" value="ODN73437.1"/>
    <property type="molecule type" value="Genomic_DNA"/>
</dbReference>